<dbReference type="InterPro" id="IPR009056">
    <property type="entry name" value="Cyt_c-like_dom"/>
</dbReference>
<dbReference type="PROSITE" id="PS51007">
    <property type="entry name" value="CYTC"/>
    <property type="match status" value="1"/>
</dbReference>
<dbReference type="InterPro" id="IPR022655">
    <property type="entry name" value="DUF1553"/>
</dbReference>
<dbReference type="GO" id="GO:0009055">
    <property type="term" value="F:electron transfer activity"/>
    <property type="evidence" value="ECO:0007669"/>
    <property type="project" value="InterPro"/>
</dbReference>
<keyword evidence="3 4" id="KW-0408">Iron</keyword>
<dbReference type="SUPFAM" id="SSF46626">
    <property type="entry name" value="Cytochrome c"/>
    <property type="match status" value="1"/>
</dbReference>
<evidence type="ECO:0000256" key="5">
    <source>
        <dbReference type="SAM" id="SignalP"/>
    </source>
</evidence>
<dbReference type="EMBL" id="CP036274">
    <property type="protein sequence ID" value="QDU25369.1"/>
    <property type="molecule type" value="Genomic_DNA"/>
</dbReference>
<dbReference type="PANTHER" id="PTHR35889">
    <property type="entry name" value="CYCLOINULO-OLIGOSACCHARIDE FRUCTANOTRANSFERASE-RELATED"/>
    <property type="match status" value="1"/>
</dbReference>
<dbReference type="InterPro" id="IPR011444">
    <property type="entry name" value="DUF1549"/>
</dbReference>
<evidence type="ECO:0000256" key="2">
    <source>
        <dbReference type="ARBA" id="ARBA00022723"/>
    </source>
</evidence>
<evidence type="ECO:0000313" key="7">
    <source>
        <dbReference type="EMBL" id="QDU25369.1"/>
    </source>
</evidence>
<dbReference type="InterPro" id="IPR011429">
    <property type="entry name" value="Cyt_c_Planctomycete-type"/>
</dbReference>
<dbReference type="OrthoDB" id="127107at2"/>
<dbReference type="PANTHER" id="PTHR35889:SF3">
    <property type="entry name" value="F-BOX DOMAIN-CONTAINING PROTEIN"/>
    <property type="match status" value="1"/>
</dbReference>
<feature type="domain" description="Cytochrome c" evidence="6">
    <location>
        <begin position="25"/>
        <end position="121"/>
    </location>
</feature>
<keyword evidence="5" id="KW-0732">Signal</keyword>
<dbReference type="Pfam" id="PF07635">
    <property type="entry name" value="PSCyt1"/>
    <property type="match status" value="1"/>
</dbReference>
<protein>
    <submittedName>
        <fullName evidence="7">Planctomycete cytochrome C</fullName>
    </submittedName>
</protein>
<dbReference type="Pfam" id="PF07587">
    <property type="entry name" value="PSD1"/>
    <property type="match status" value="1"/>
</dbReference>
<reference evidence="7 8" key="1">
    <citation type="submission" date="2019-02" db="EMBL/GenBank/DDBJ databases">
        <title>Deep-cultivation of Planctomycetes and their phenomic and genomic characterization uncovers novel biology.</title>
        <authorList>
            <person name="Wiegand S."/>
            <person name="Jogler M."/>
            <person name="Boedeker C."/>
            <person name="Pinto D."/>
            <person name="Vollmers J."/>
            <person name="Rivas-Marin E."/>
            <person name="Kohn T."/>
            <person name="Peeters S.H."/>
            <person name="Heuer A."/>
            <person name="Rast P."/>
            <person name="Oberbeckmann S."/>
            <person name="Bunk B."/>
            <person name="Jeske O."/>
            <person name="Meyerdierks A."/>
            <person name="Storesund J.E."/>
            <person name="Kallscheuer N."/>
            <person name="Luecker S."/>
            <person name="Lage O.M."/>
            <person name="Pohl T."/>
            <person name="Merkel B.J."/>
            <person name="Hornburger P."/>
            <person name="Mueller R.-W."/>
            <person name="Bruemmer F."/>
            <person name="Labrenz M."/>
            <person name="Spormann A.M."/>
            <person name="Op den Camp H."/>
            <person name="Overmann J."/>
            <person name="Amann R."/>
            <person name="Jetten M.S.M."/>
            <person name="Mascher T."/>
            <person name="Medema M.H."/>
            <person name="Devos D.P."/>
            <person name="Kaster A.-K."/>
            <person name="Ovreas L."/>
            <person name="Rohde M."/>
            <person name="Galperin M.Y."/>
            <person name="Jogler C."/>
        </authorList>
    </citation>
    <scope>NUCLEOTIDE SEQUENCE [LARGE SCALE GENOMIC DNA]</scope>
    <source>
        <strain evidence="7 8">ETA_A8</strain>
    </source>
</reference>
<gene>
    <name evidence="7" type="ORF">ETAA8_04350</name>
</gene>
<name>A0A517Y548_9BACT</name>
<dbReference type="KEGG" id="aagg:ETAA8_04350"/>
<evidence type="ECO:0000256" key="1">
    <source>
        <dbReference type="ARBA" id="ARBA00022617"/>
    </source>
</evidence>
<sequence precursor="true">MRKLHYPPATWASLLLLLMTLSRGVADDAGLHLFETSVRPVLVEKCLECHGPKAQESNLRLDSREAALRGGESGPAIALDKPEQSLLLKAIRHSGQLKMPPEAKLKDAQIAAIERWIKLGAPWPKVDLAVNPRAEIARQHWAFQPVRDPPVPTQFPAANPIDSFVHEKLSAAKLVASPRADRRTLIRRATFDLLGMPPTADEVDAFVCDDDPSAYARLIERLLASPHYGEQWGRHWLDVARYSDTKGYVYARENRTWVHAWAYRDWVTKSLNDDLPYDKFLLYQIAADQAAGDEKRHLAAMGFLTLGRRFLGVTHDIIDDRIDVLTRGTMGLTVACARCHDHKYDPIPAADYYSLYGVFQNCIERSVPAGEPQERDAAYQAFEQEWQKRQKKLDDLLLQRRNESAARVRERVGDYLMAQLELHKYPEEGFDQLLTKTDIIPEFVRHWQNYLREAAKNDDRIFNTWLALAAVPAEGFKEQAVAVLEALQRRSNCEVHPLVKERFRTPVHSHLDVATRYGQLFIEIETEWQAARAKAAENNEPLPTMLADKPREQLRQVLYGENSPCETPNAGIVNIEGFFDNGTVTELWKAQGEVDAWLIQSPLAPPQGLILEDRPIPLPAYVFKRGKAANKGAEAPRQFLAHFAGPNRKPFELGSGRLELAKAIIDPNNPLTPRVLVNRVWLHHFGAGLVRTPSDFGTRAEQPSHPELLDWLTSRFLAEGWSLKQLHRRIMLSGTYQQTSHGPEKKEPLATALQIDPENRLLWRMNQRRLTFEELRDAMFAATSELKLEIGGKPADLFNAGFKRRSLYGQIDRQFLPGTLRAFDFANPDLHIPQRTETTVPQQALFFLNHQLVLSRAQSLAKTVPATLAPTERVQQMFRHVYQRAASPEQVTAALALVAAKSDESENTAPATAVDWQYGFAEFDEQAQRNKAFTKLPLFNGTAWQGGPAWPDPKLGWVQLTADGGHAGNDVPHAAVRRWTAPRDMLVNISSVIVHDTAAGDGVRARIISSRHGLLKEARVHNNQAEMKGEQVELKAGDTLDFAVDIGGTLNNDQFTWEVRITPAVATTDMPVVAWNSRTDFTGPITSQLDSWEQLAQVLFSTNEFMFID</sequence>
<feature type="signal peptide" evidence="5">
    <location>
        <begin position="1"/>
        <end position="26"/>
    </location>
</feature>
<feature type="chain" id="PRO_5021705569" evidence="5">
    <location>
        <begin position="27"/>
        <end position="1109"/>
    </location>
</feature>
<dbReference type="Pfam" id="PF07583">
    <property type="entry name" value="PSCyt2"/>
    <property type="match status" value="1"/>
</dbReference>
<evidence type="ECO:0000256" key="3">
    <source>
        <dbReference type="ARBA" id="ARBA00023004"/>
    </source>
</evidence>
<keyword evidence="8" id="KW-1185">Reference proteome</keyword>
<dbReference type="GO" id="GO:0020037">
    <property type="term" value="F:heme binding"/>
    <property type="evidence" value="ECO:0007669"/>
    <property type="project" value="InterPro"/>
</dbReference>
<evidence type="ECO:0000256" key="4">
    <source>
        <dbReference type="PROSITE-ProRule" id="PRU00433"/>
    </source>
</evidence>
<proteinExistence type="predicted"/>
<accession>A0A517Y548</accession>
<evidence type="ECO:0000259" key="6">
    <source>
        <dbReference type="PROSITE" id="PS51007"/>
    </source>
</evidence>
<dbReference type="RefSeq" id="WP_145084202.1">
    <property type="nucleotide sequence ID" value="NZ_CP036274.1"/>
</dbReference>
<dbReference type="InterPro" id="IPR036909">
    <property type="entry name" value="Cyt_c-like_dom_sf"/>
</dbReference>
<keyword evidence="2 4" id="KW-0479">Metal-binding</keyword>
<evidence type="ECO:0000313" key="8">
    <source>
        <dbReference type="Proteomes" id="UP000315017"/>
    </source>
</evidence>
<dbReference type="AlphaFoldDB" id="A0A517Y548"/>
<keyword evidence="1 4" id="KW-0349">Heme</keyword>
<dbReference type="Proteomes" id="UP000315017">
    <property type="component" value="Chromosome"/>
</dbReference>
<organism evidence="7 8">
    <name type="scientific">Anatilimnocola aggregata</name>
    <dbReference type="NCBI Taxonomy" id="2528021"/>
    <lineage>
        <taxon>Bacteria</taxon>
        <taxon>Pseudomonadati</taxon>
        <taxon>Planctomycetota</taxon>
        <taxon>Planctomycetia</taxon>
        <taxon>Pirellulales</taxon>
        <taxon>Pirellulaceae</taxon>
        <taxon>Anatilimnocola</taxon>
    </lineage>
</organism>
<dbReference type="GO" id="GO:0046872">
    <property type="term" value="F:metal ion binding"/>
    <property type="evidence" value="ECO:0007669"/>
    <property type="project" value="UniProtKB-KW"/>
</dbReference>